<dbReference type="GeneID" id="65563899"/>
<dbReference type="KEGG" id="sshi:J5U23_02423"/>
<evidence type="ECO:0000313" key="1">
    <source>
        <dbReference type="EMBL" id="QXJ29554.1"/>
    </source>
</evidence>
<dbReference type="RefSeq" id="WP_218266266.1">
    <property type="nucleotide sequence ID" value="NZ_CP077717.1"/>
</dbReference>
<dbReference type="EMBL" id="CP077717">
    <property type="protein sequence ID" value="QXJ29554.1"/>
    <property type="molecule type" value="Genomic_DNA"/>
</dbReference>
<accession>A0A8F5BQF5</accession>
<organism evidence="1 2">
    <name type="scientific">Saccharolobus shibatae (strain ATCC 51178 / DSM 5389 / JCM 8931 / NBRC 15437 / B12)</name>
    <name type="common">Sulfolobus shibatae</name>
    <dbReference type="NCBI Taxonomy" id="523848"/>
    <lineage>
        <taxon>Archaea</taxon>
        <taxon>Thermoproteota</taxon>
        <taxon>Thermoprotei</taxon>
        <taxon>Sulfolobales</taxon>
        <taxon>Sulfolobaceae</taxon>
        <taxon>Saccharolobus</taxon>
    </lineage>
</organism>
<protein>
    <submittedName>
        <fullName evidence="1">Transcriptional regulator, RHH</fullName>
    </submittedName>
</protein>
<dbReference type="Proteomes" id="UP000694018">
    <property type="component" value="Chromosome"/>
</dbReference>
<evidence type="ECO:0000313" key="2">
    <source>
        <dbReference type="Proteomes" id="UP000694018"/>
    </source>
</evidence>
<dbReference type="AlphaFoldDB" id="A0A8F5BQF5"/>
<proteinExistence type="predicted"/>
<name>A0A8F5BQF5_SACSH</name>
<reference evidence="1" key="1">
    <citation type="journal article" date="2021" name="Environ. Microbiol.">
        <title>New insights into the diversity and evolution of the archaeal mobilome from three complete genomes of Saccharolobus shibatae.</title>
        <authorList>
            <person name="Medvedeva S."/>
            <person name="Brandt D."/>
            <person name="Cvirkaite-Krupovic V."/>
            <person name="Liu Y."/>
            <person name="Severinov K."/>
            <person name="Ishino S."/>
            <person name="Ishino Y."/>
            <person name="Prangishvili D."/>
            <person name="Kalinowski J."/>
            <person name="Krupovic M."/>
        </authorList>
    </citation>
    <scope>NUCLEOTIDE SEQUENCE</scope>
    <source>
        <strain evidence="1">B12</strain>
    </source>
</reference>
<gene>
    <name evidence="1" type="ORF">J5U23_02423</name>
</gene>
<sequence length="44" mass="5169">MNEKLFTLLDETAKEYGISKSQIIREGIVKELAEIREVKRQSHH</sequence>